<dbReference type="SUPFAM" id="SSF52540">
    <property type="entry name" value="P-loop containing nucleoside triphosphate hydrolases"/>
    <property type="match status" value="1"/>
</dbReference>
<evidence type="ECO:0000256" key="2">
    <source>
        <dbReference type="ARBA" id="ARBA00022448"/>
    </source>
</evidence>
<dbReference type="FunFam" id="3.40.50.300:FF:000287">
    <property type="entry name" value="Multidrug ABC transporter ATP-binding protein"/>
    <property type="match status" value="1"/>
</dbReference>
<dbReference type="EMBL" id="QJJR01000004">
    <property type="protein sequence ID" value="PXW91739.1"/>
    <property type="molecule type" value="Genomic_DNA"/>
</dbReference>
<dbReference type="InterPro" id="IPR011527">
    <property type="entry name" value="ABC1_TM_dom"/>
</dbReference>
<evidence type="ECO:0000256" key="3">
    <source>
        <dbReference type="ARBA" id="ARBA00022692"/>
    </source>
</evidence>
<keyword evidence="4" id="KW-0547">Nucleotide-binding</keyword>
<dbReference type="Pfam" id="PF00664">
    <property type="entry name" value="ABC_membrane"/>
    <property type="match status" value="1"/>
</dbReference>
<dbReference type="Pfam" id="PF00005">
    <property type="entry name" value="ABC_tran"/>
    <property type="match status" value="1"/>
</dbReference>
<accession>A0A2V3WSN8</accession>
<keyword evidence="7 8" id="KW-0472">Membrane</keyword>
<dbReference type="AlphaFoldDB" id="A0A2V3WSN8"/>
<evidence type="ECO:0000256" key="1">
    <source>
        <dbReference type="ARBA" id="ARBA00004651"/>
    </source>
</evidence>
<feature type="domain" description="ABC transmembrane type-1" evidence="10">
    <location>
        <begin position="22"/>
        <end position="399"/>
    </location>
</feature>
<name>A0A2V3WSN8_9BACI</name>
<dbReference type="PROSITE" id="PS50929">
    <property type="entry name" value="ABC_TM1F"/>
    <property type="match status" value="1"/>
</dbReference>
<dbReference type="GO" id="GO:0005524">
    <property type="term" value="F:ATP binding"/>
    <property type="evidence" value="ECO:0007669"/>
    <property type="project" value="UniProtKB-KW"/>
</dbReference>
<dbReference type="CDD" id="cd03254">
    <property type="entry name" value="ABCC_Glucan_exporter_like"/>
    <property type="match status" value="1"/>
</dbReference>
<evidence type="ECO:0000313" key="11">
    <source>
        <dbReference type="EMBL" id="PXW91739.1"/>
    </source>
</evidence>
<dbReference type="PANTHER" id="PTHR43394:SF1">
    <property type="entry name" value="ATP-BINDING CASSETTE SUB-FAMILY B MEMBER 10, MITOCHONDRIAL"/>
    <property type="match status" value="1"/>
</dbReference>
<evidence type="ECO:0000256" key="8">
    <source>
        <dbReference type="SAM" id="Phobius"/>
    </source>
</evidence>
<dbReference type="RefSeq" id="WP_110251037.1">
    <property type="nucleotide sequence ID" value="NZ_QJJR01000004.1"/>
</dbReference>
<keyword evidence="3 8" id="KW-0812">Transmembrane</keyword>
<dbReference type="Gene3D" id="1.20.1560.10">
    <property type="entry name" value="ABC transporter type 1, transmembrane domain"/>
    <property type="match status" value="1"/>
</dbReference>
<feature type="transmembrane region" description="Helical" evidence="8">
    <location>
        <begin position="20"/>
        <end position="41"/>
    </location>
</feature>
<feature type="transmembrane region" description="Helical" evidence="8">
    <location>
        <begin position="150"/>
        <end position="170"/>
    </location>
</feature>
<dbReference type="SUPFAM" id="SSF90123">
    <property type="entry name" value="ABC transporter transmembrane region"/>
    <property type="match status" value="1"/>
</dbReference>
<sequence>MKASVEKRLLHYLFINKQTITLALIALIIAVALELTGPFIAKQVIDRHIVGVQTEWVAVTNNDDNDTIELNDRYLKRADRLNQEDSVIDTVTFVQVNRDYYLAEGKVPVDETLRVSEDGALLMSESEDFQAKKLSAGTAANFFAPEVQPILLWLALYLGLILIASVFQYAKTYLLQVHANKIIQTMRNDVFETVERLPMRYFVNMPAGKILARVTNDTEAIKELYVRVLETFVNGFIYMAGIIIALYLLNPTLATMSLMLLPLLMLFMKFYKTYAGKYNEVIRSVNSDINASINESIQTMPIIQAFRRTNDRANEFEQLNDKHYRYQKKMVALSALSSYNLVNVLRGIAFLSFIWFFGNQSLTGSMLVSTGLLYAFVDYLTRLFEPMTQMVNQLPQLEQARVSAGRVFQLLDEETEAIEENTLPRIKGDVRFNHVTFGYDKDETILNDLSFHIAPGETAAFVGHTGSGKSSVMNLLFRFYDPDSGTVRLDDINTQTLTRQQTRAHMAIVLQDPFIFTGTVLSNVTLNDPRISRDKAIESLKAVGADRFIEKLPRQYDEPVGENGNEFSTGQRQLLSFARALAFDPAILILDEATANIDSETEMMIQEAMNVLSEGRTMLVIAHRLSTIQHADQIIVLNKGEIIERGTHLSLLNEKGSYYQMYKMQLAGIEEAM</sequence>
<dbReference type="InterPro" id="IPR039421">
    <property type="entry name" value="Type_1_exporter"/>
</dbReference>
<evidence type="ECO:0000256" key="6">
    <source>
        <dbReference type="ARBA" id="ARBA00022989"/>
    </source>
</evidence>
<dbReference type="InterPro" id="IPR003593">
    <property type="entry name" value="AAA+_ATPase"/>
</dbReference>
<proteinExistence type="predicted"/>
<dbReference type="GO" id="GO:0015421">
    <property type="term" value="F:ABC-type oligopeptide transporter activity"/>
    <property type="evidence" value="ECO:0007669"/>
    <property type="project" value="TreeGrafter"/>
</dbReference>
<dbReference type="Gene3D" id="3.40.50.300">
    <property type="entry name" value="P-loop containing nucleotide triphosphate hydrolases"/>
    <property type="match status" value="1"/>
</dbReference>
<evidence type="ECO:0000256" key="7">
    <source>
        <dbReference type="ARBA" id="ARBA00023136"/>
    </source>
</evidence>
<evidence type="ECO:0000256" key="4">
    <source>
        <dbReference type="ARBA" id="ARBA00022741"/>
    </source>
</evidence>
<evidence type="ECO:0000313" key="12">
    <source>
        <dbReference type="Proteomes" id="UP000247922"/>
    </source>
</evidence>
<evidence type="ECO:0000259" key="9">
    <source>
        <dbReference type="PROSITE" id="PS50893"/>
    </source>
</evidence>
<dbReference type="OrthoDB" id="9770415at2"/>
<protein>
    <submittedName>
        <fullName evidence="11">ATP-binding cassette subfamily B protein</fullName>
    </submittedName>
</protein>
<evidence type="ECO:0000259" key="10">
    <source>
        <dbReference type="PROSITE" id="PS50929"/>
    </source>
</evidence>
<dbReference type="GO" id="GO:0016887">
    <property type="term" value="F:ATP hydrolysis activity"/>
    <property type="evidence" value="ECO:0007669"/>
    <property type="project" value="InterPro"/>
</dbReference>
<comment type="subcellular location">
    <subcellularLocation>
        <location evidence="1">Cell membrane</location>
        <topology evidence="1">Multi-pass membrane protein</topology>
    </subcellularLocation>
</comment>
<reference evidence="11 12" key="1">
    <citation type="submission" date="2018-05" db="EMBL/GenBank/DDBJ databases">
        <title>Genomic Encyclopedia of Type Strains, Phase IV (KMG-IV): sequencing the most valuable type-strain genomes for metagenomic binning, comparative biology and taxonomic classification.</title>
        <authorList>
            <person name="Goeker M."/>
        </authorList>
    </citation>
    <scope>NUCLEOTIDE SEQUENCE [LARGE SCALE GENOMIC DNA]</scope>
    <source>
        <strain evidence="11 12">DSM 22440</strain>
    </source>
</reference>
<dbReference type="InterPro" id="IPR036640">
    <property type="entry name" value="ABC1_TM_sf"/>
</dbReference>
<dbReference type="CDD" id="cd18544">
    <property type="entry name" value="ABC_6TM_TmrA_like"/>
    <property type="match status" value="1"/>
</dbReference>
<dbReference type="GO" id="GO:0005886">
    <property type="term" value="C:plasma membrane"/>
    <property type="evidence" value="ECO:0007669"/>
    <property type="project" value="UniProtKB-SubCell"/>
</dbReference>
<dbReference type="Proteomes" id="UP000247922">
    <property type="component" value="Unassembled WGS sequence"/>
</dbReference>
<gene>
    <name evidence="11" type="ORF">DES38_104172</name>
</gene>
<comment type="caution">
    <text evidence="11">The sequence shown here is derived from an EMBL/GenBank/DDBJ whole genome shotgun (WGS) entry which is preliminary data.</text>
</comment>
<feature type="domain" description="ABC transporter" evidence="9">
    <location>
        <begin position="430"/>
        <end position="664"/>
    </location>
</feature>
<dbReference type="InterPro" id="IPR003439">
    <property type="entry name" value="ABC_transporter-like_ATP-bd"/>
</dbReference>
<organism evidence="11 12">
    <name type="scientific">Streptohalobacillus salinus</name>
    <dbReference type="NCBI Taxonomy" id="621096"/>
    <lineage>
        <taxon>Bacteria</taxon>
        <taxon>Bacillati</taxon>
        <taxon>Bacillota</taxon>
        <taxon>Bacilli</taxon>
        <taxon>Bacillales</taxon>
        <taxon>Bacillaceae</taxon>
        <taxon>Streptohalobacillus</taxon>
    </lineage>
</organism>
<feature type="transmembrane region" description="Helical" evidence="8">
    <location>
        <begin position="236"/>
        <end position="267"/>
    </location>
</feature>
<dbReference type="SMART" id="SM00382">
    <property type="entry name" value="AAA"/>
    <property type="match status" value="1"/>
</dbReference>
<dbReference type="InterPro" id="IPR027417">
    <property type="entry name" value="P-loop_NTPase"/>
</dbReference>
<keyword evidence="12" id="KW-1185">Reference proteome</keyword>
<dbReference type="PANTHER" id="PTHR43394">
    <property type="entry name" value="ATP-DEPENDENT PERMEASE MDL1, MITOCHONDRIAL"/>
    <property type="match status" value="1"/>
</dbReference>
<keyword evidence="6 8" id="KW-1133">Transmembrane helix</keyword>
<dbReference type="PROSITE" id="PS50893">
    <property type="entry name" value="ABC_TRANSPORTER_2"/>
    <property type="match status" value="1"/>
</dbReference>
<feature type="transmembrane region" description="Helical" evidence="8">
    <location>
        <begin position="331"/>
        <end position="356"/>
    </location>
</feature>
<keyword evidence="2" id="KW-0813">Transport</keyword>
<evidence type="ECO:0000256" key="5">
    <source>
        <dbReference type="ARBA" id="ARBA00022840"/>
    </source>
</evidence>
<keyword evidence="5 11" id="KW-0067">ATP-binding</keyword>